<dbReference type="Proteomes" id="UP000596742">
    <property type="component" value="Unassembled WGS sequence"/>
</dbReference>
<feature type="region of interest" description="Disordered" evidence="3">
    <location>
        <begin position="798"/>
        <end position="918"/>
    </location>
</feature>
<name>A0A8B6BNT4_MYTGA</name>
<organism evidence="5 6">
    <name type="scientific">Mytilus galloprovincialis</name>
    <name type="common">Mediterranean mussel</name>
    <dbReference type="NCBI Taxonomy" id="29158"/>
    <lineage>
        <taxon>Eukaryota</taxon>
        <taxon>Metazoa</taxon>
        <taxon>Spiralia</taxon>
        <taxon>Lophotrochozoa</taxon>
        <taxon>Mollusca</taxon>
        <taxon>Bivalvia</taxon>
        <taxon>Autobranchia</taxon>
        <taxon>Pteriomorphia</taxon>
        <taxon>Mytilida</taxon>
        <taxon>Mytiloidea</taxon>
        <taxon>Mytilidae</taxon>
        <taxon>Mytilinae</taxon>
        <taxon>Mytilus</taxon>
    </lineage>
</organism>
<reference evidence="5" key="1">
    <citation type="submission" date="2018-11" db="EMBL/GenBank/DDBJ databases">
        <authorList>
            <person name="Alioto T."/>
            <person name="Alioto T."/>
        </authorList>
    </citation>
    <scope>NUCLEOTIDE SEQUENCE</scope>
</reference>
<feature type="compositionally biased region" description="Polar residues" evidence="3">
    <location>
        <begin position="146"/>
        <end position="170"/>
    </location>
</feature>
<evidence type="ECO:0000256" key="3">
    <source>
        <dbReference type="SAM" id="MobiDB-lite"/>
    </source>
</evidence>
<evidence type="ECO:0000259" key="4">
    <source>
        <dbReference type="Pfam" id="PF13891"/>
    </source>
</evidence>
<feature type="region of interest" description="Disordered" evidence="3">
    <location>
        <begin position="1536"/>
        <end position="1555"/>
    </location>
</feature>
<feature type="compositionally biased region" description="Polar residues" evidence="3">
    <location>
        <begin position="1162"/>
        <end position="1215"/>
    </location>
</feature>
<feature type="compositionally biased region" description="Basic residues" evidence="3">
    <location>
        <begin position="819"/>
        <end position="830"/>
    </location>
</feature>
<dbReference type="Pfam" id="PF13891">
    <property type="entry name" value="zf-C3HC3H_KANSL2"/>
    <property type="match status" value="2"/>
</dbReference>
<feature type="domain" description="KANL2-like probable zinc-finger" evidence="4">
    <location>
        <begin position="730"/>
        <end position="788"/>
    </location>
</feature>
<dbReference type="EMBL" id="UYJE01000389">
    <property type="protein sequence ID" value="VDH92890.1"/>
    <property type="molecule type" value="Genomic_DNA"/>
</dbReference>
<protein>
    <submittedName>
        <fullName evidence="5">INO80 complex subunit D</fullName>
    </submittedName>
</protein>
<dbReference type="PANTHER" id="PTHR16198">
    <property type="match status" value="1"/>
</dbReference>
<feature type="compositionally biased region" description="Pro residues" evidence="3">
    <location>
        <begin position="888"/>
        <end position="902"/>
    </location>
</feature>
<sequence>MYEGKNIHYSSFDKKPLCSFSTKVCNQHRLNGYAFCVRHILEDPTAPFRRCSYVAKSSGQKCTQAIPKHEDREYCNNHMQVLGMIPRKEKKVKKDKITENMLSDVKIPFQDRVKSRFNINKLQNDNVLHSNPADDPDDPYAFPDSSGDSKIITTIVQPTTPSSAGDSPSSVYHPFAKSPGDSCGSGSSIAKFYPELAEKLEKIRPKNDALKLKDKGKDKSSRTMNSLQTRIAQNRIKSKRRGTQDSSSQSQSPLHLGKSPLHPGSLNDIYSGFANHIDLEKPQKTPPAYNHFDGSPTEPTKSANIPGIELKRPPPSYFRQPFDRAPVMASVNSPVVSIEEKVVKTPPTVSSQKSVQSINHSVQMEIPHGTPLQSLPGMSNRLPIPNMPNAFNLDMATSLPNFAAYLHAMQNKNSFLTGVPPQLIPSLNLQPGSVPFINLNSALAAGNLNQNVGEKLVTPQSIPQPDIIKRPLPPPPPLLSPSGLTNIFPAVCGGSTTTTSVTFTAPSQPIRPPPPPYSSAVAQALNKPPVVAVATSKTTFTKPVLNVIPSVNPSLMSAKPAKMKHVLSGEEIDKKIKTEMAKKYYNAYLKRKIYNHSLLKAGIDSSDDSSDDENNGLLPWQPKWFCASSDEEGMDEEEDQNDVIRTTKLALLRARLRRHCSQSRKAFKGNVHEQGSSKSATMSLIQSARESGKATVCVIKEKTHEPQPRVFRYKRRGLDRRQCLYKNDEEEQCPNSVVPCANHCLKHIMYNIDQQLFDYCTAKTADNVQCCIPVIDISHELPLCVKHAREVDDSYKLEEEEIKPKRPRKKTKPSALTRPPKKGKKKKNQRKSAVLQANMDSMDTTEEPPTASETAVSGDVEMDANSGSGSEESDEGETTTPQVKDPSSKPPSPVPVPAPPPVKVEVSKPQALPSPLTRPLTVTRPKVVQHKDFLGELPDSVLAANLPADLNLNKGLELPLEQASRLLEEHDFQDVLNKIPDDTFDMFSGGKNGEPTKEEMDELERHLAAANMDLNSAQEALSTVTDYDDQIRILASILTNQPTSHMGGNVVNGTTDEHAQENINMIANSLASSHSTNTMVSSGQVFHQNQIPQFVISHQNNQASSLHHSTVMNNMAAVNIGRGQGHQLSQGQQRGSPGPIHSQQLSPVNNQMRSSHRGSPVGQVNHQGSPVGQVNHQGSPVGQVNHQGSPVGQVNHQGSPVSQQAGQVQRVQSPSTPHPGSPVQNLKMPVQVANSVHQSNVHSVQNIIHHIRPGTVLPPGIGNGIQLQNLQSVGHRPMLVQTVNSNLGQSVTRPSGQQAYSHPNLSERINSVQTSVHMSPLVQTAGHQSNLIHGSINQQLNLALPGSVLHQKLIQQASLGNLSNKAHIQQNLSGNVQYCVTTMGKTTNQSDVVSSNVIQSPHVSSPGHVTGNVQSTSHNASLPYHIYQSNHLIQQSLGQQSKILSSITNVGTKTTPVLQQTKAAISTSVPTTGTSRTAFQNGYPAQSAQFTNNDVNSGKYVMSAAHGVQNCTDQQLLQNIAQTLVTAPHHIPPTFENPKKTQITSQRIAQTGTGS</sequence>
<evidence type="ECO:0000256" key="1">
    <source>
        <dbReference type="ARBA" id="ARBA00004123"/>
    </source>
</evidence>
<dbReference type="OrthoDB" id="10038011at2759"/>
<comment type="caution">
    <text evidence="5">The sequence shown here is derived from an EMBL/GenBank/DDBJ whole genome shotgun (WGS) entry which is preliminary data.</text>
</comment>
<comment type="subcellular location">
    <subcellularLocation>
        <location evidence="1">Nucleus</location>
    </subcellularLocation>
</comment>
<feature type="compositionally biased region" description="Polar residues" evidence="3">
    <location>
        <begin position="1126"/>
        <end position="1153"/>
    </location>
</feature>
<feature type="compositionally biased region" description="Polar residues" evidence="3">
    <location>
        <begin position="222"/>
        <end position="232"/>
    </location>
</feature>
<gene>
    <name evidence="5" type="ORF">MGAL_10B094280</name>
</gene>
<keyword evidence="2" id="KW-0539">Nucleus</keyword>
<feature type="region of interest" description="Disordered" evidence="3">
    <location>
        <begin position="125"/>
        <end position="185"/>
    </location>
</feature>
<feature type="region of interest" description="Disordered" evidence="3">
    <location>
        <begin position="1123"/>
        <end position="1223"/>
    </location>
</feature>
<keyword evidence="6" id="KW-1185">Reference proteome</keyword>
<feature type="compositionally biased region" description="Polar residues" evidence="3">
    <location>
        <begin position="244"/>
        <end position="253"/>
    </location>
</feature>
<feature type="domain" description="KANL2-like probable zinc-finger" evidence="4">
    <location>
        <begin position="18"/>
        <end position="79"/>
    </location>
</feature>
<accession>A0A8B6BNT4</accession>
<evidence type="ECO:0000313" key="6">
    <source>
        <dbReference type="Proteomes" id="UP000596742"/>
    </source>
</evidence>
<proteinExistence type="predicted"/>
<evidence type="ECO:0000313" key="5">
    <source>
        <dbReference type="EMBL" id="VDH92890.1"/>
    </source>
</evidence>
<feature type="region of interest" description="Disordered" evidence="3">
    <location>
        <begin position="207"/>
        <end position="308"/>
    </location>
</feature>
<dbReference type="GO" id="GO:0005634">
    <property type="term" value="C:nucleus"/>
    <property type="evidence" value="ECO:0007669"/>
    <property type="project" value="UniProtKB-SubCell"/>
</dbReference>
<feature type="compositionally biased region" description="Polar residues" evidence="3">
    <location>
        <begin position="1540"/>
        <end position="1555"/>
    </location>
</feature>
<dbReference type="PANTHER" id="PTHR16198:SF2">
    <property type="entry name" value="INO80 COMPLEX SUBUNIT D"/>
    <property type="match status" value="1"/>
</dbReference>
<feature type="compositionally biased region" description="Basic and acidic residues" evidence="3">
    <location>
        <begin position="207"/>
        <end position="221"/>
    </location>
</feature>
<dbReference type="InterPro" id="IPR025927">
    <property type="entry name" value="Znf_KANL2-like"/>
</dbReference>
<evidence type="ECO:0000256" key="2">
    <source>
        <dbReference type="ARBA" id="ARBA00023242"/>
    </source>
</evidence>